<evidence type="ECO:0000313" key="3">
    <source>
        <dbReference type="EMBL" id="TDK27061.1"/>
    </source>
</evidence>
<reference evidence="3 4" key="1">
    <citation type="submission" date="2019-03" db="EMBL/GenBank/DDBJ databases">
        <title>Arthrobacter sp. nov., an bacterium isolated from biocrust in Mu Us Desert.</title>
        <authorList>
            <person name="Lixiong L."/>
        </authorList>
    </citation>
    <scope>NUCLEOTIDE SEQUENCE [LARGE SCALE GENOMIC DNA]</scope>
    <source>
        <strain evidence="3 4">SLN-3</strain>
    </source>
</reference>
<dbReference type="GO" id="GO:0046061">
    <property type="term" value="P:dATP catabolic process"/>
    <property type="evidence" value="ECO:0007669"/>
    <property type="project" value="TreeGrafter"/>
</dbReference>
<dbReference type="InterPro" id="IPR048015">
    <property type="entry name" value="NTP-PPase_MazG-like_N"/>
</dbReference>
<dbReference type="OrthoDB" id="9808939at2"/>
<evidence type="ECO:0000313" key="4">
    <source>
        <dbReference type="Proteomes" id="UP000295411"/>
    </source>
</evidence>
<dbReference type="PANTHER" id="PTHR30522:SF0">
    <property type="entry name" value="NUCLEOSIDE TRIPHOSPHATE PYROPHOSPHOHYDROLASE"/>
    <property type="match status" value="1"/>
</dbReference>
<dbReference type="InterPro" id="IPR011551">
    <property type="entry name" value="NTP_PyrPHydrolase_MazG"/>
</dbReference>
<dbReference type="PANTHER" id="PTHR30522">
    <property type="entry name" value="NUCLEOSIDE TRIPHOSPHATE PYROPHOSPHOHYDROLASE"/>
    <property type="match status" value="1"/>
</dbReference>
<evidence type="ECO:0000256" key="1">
    <source>
        <dbReference type="SAM" id="MobiDB-lite"/>
    </source>
</evidence>
<keyword evidence="3" id="KW-0378">Hydrolase</keyword>
<dbReference type="GO" id="GO:0046076">
    <property type="term" value="P:dTTP catabolic process"/>
    <property type="evidence" value="ECO:0007669"/>
    <property type="project" value="TreeGrafter"/>
</dbReference>
<dbReference type="Pfam" id="PF03819">
    <property type="entry name" value="MazG"/>
    <property type="match status" value="1"/>
</dbReference>
<keyword evidence="4" id="KW-1185">Reference proteome</keyword>
<evidence type="ECO:0000259" key="2">
    <source>
        <dbReference type="Pfam" id="PF03819"/>
    </source>
</evidence>
<dbReference type="Proteomes" id="UP000295411">
    <property type="component" value="Unassembled WGS sequence"/>
</dbReference>
<dbReference type="Gene3D" id="1.10.287.1080">
    <property type="entry name" value="MazG-like"/>
    <property type="match status" value="2"/>
</dbReference>
<feature type="domain" description="NTP pyrophosphohydrolase MazG-like" evidence="2">
    <location>
        <begin position="5"/>
        <end position="89"/>
    </location>
</feature>
<accession>A0A4R5U0N9</accession>
<gene>
    <name evidence="3" type="ORF">E2F48_06175</name>
</gene>
<feature type="compositionally biased region" description="Low complexity" evidence="1">
    <location>
        <begin position="149"/>
        <end position="171"/>
    </location>
</feature>
<dbReference type="GO" id="GO:0046081">
    <property type="term" value="P:dUTP catabolic process"/>
    <property type="evidence" value="ECO:0007669"/>
    <property type="project" value="TreeGrafter"/>
</dbReference>
<organism evidence="3 4">
    <name type="scientific">Arthrobacter crusticola</name>
    <dbReference type="NCBI Taxonomy" id="2547960"/>
    <lineage>
        <taxon>Bacteria</taxon>
        <taxon>Bacillati</taxon>
        <taxon>Actinomycetota</taxon>
        <taxon>Actinomycetes</taxon>
        <taxon>Micrococcales</taxon>
        <taxon>Micrococcaceae</taxon>
        <taxon>Arthrobacter</taxon>
    </lineage>
</organism>
<comment type="caution">
    <text evidence="3">The sequence shown here is derived from an EMBL/GenBank/DDBJ whole genome shotgun (WGS) entry which is preliminary data.</text>
</comment>
<name>A0A4R5U0N9_9MICC</name>
<dbReference type="InterPro" id="IPR004518">
    <property type="entry name" value="MazG-like_dom"/>
</dbReference>
<dbReference type="GO" id="GO:0006203">
    <property type="term" value="P:dGTP catabolic process"/>
    <property type="evidence" value="ECO:0007669"/>
    <property type="project" value="TreeGrafter"/>
</dbReference>
<dbReference type="EMBL" id="SMTK01000002">
    <property type="protein sequence ID" value="TDK27061.1"/>
    <property type="molecule type" value="Genomic_DNA"/>
</dbReference>
<dbReference type="GO" id="GO:0047429">
    <property type="term" value="F:nucleoside triphosphate diphosphatase activity"/>
    <property type="evidence" value="ECO:0007669"/>
    <property type="project" value="TreeGrafter"/>
</dbReference>
<proteinExistence type="predicted"/>
<sequence>MGALTHASLVQYLIEESYELVEALEALGGPAGAEAGNPGARTELLGERGDVLLQVVLHAQLQHEQGGFGLREVAEGLTAKMIRRNPHVFAADGSLLDPDGGAGASSEQIARTWQTVKERERPDRASAFDGIPRHLPALARAASSLHRAGTLGAEPAPDGAAGPERAAAAGPRTEEELGDALFALVRGAASRGLDPERALRAAVRRFQDSVAGSPPAGAG</sequence>
<feature type="region of interest" description="Disordered" evidence="1">
    <location>
        <begin position="149"/>
        <end position="174"/>
    </location>
</feature>
<dbReference type="AlphaFoldDB" id="A0A4R5U0N9"/>
<dbReference type="CDD" id="cd11528">
    <property type="entry name" value="NTP-PPase_MazG_Nterm"/>
    <property type="match status" value="1"/>
</dbReference>
<protein>
    <submittedName>
        <fullName evidence="3">Nucleotide pyrophosphohydrolase</fullName>
    </submittedName>
</protein>
<dbReference type="GO" id="GO:0046052">
    <property type="term" value="P:UTP catabolic process"/>
    <property type="evidence" value="ECO:0007669"/>
    <property type="project" value="TreeGrafter"/>
</dbReference>
<dbReference type="GO" id="GO:0046047">
    <property type="term" value="P:TTP catabolic process"/>
    <property type="evidence" value="ECO:0007669"/>
    <property type="project" value="TreeGrafter"/>
</dbReference>
<dbReference type="SUPFAM" id="SSF101386">
    <property type="entry name" value="all-alpha NTP pyrophosphatases"/>
    <property type="match status" value="2"/>
</dbReference>